<dbReference type="EMBL" id="CCSE01000001">
    <property type="protein sequence ID" value="CDZ99262.1"/>
    <property type="molecule type" value="Genomic_DNA"/>
</dbReference>
<dbReference type="PANTHER" id="PTHR34136:SF1">
    <property type="entry name" value="UDP-N-ACETYL-D-MANNOSAMINURONIC ACID TRANSFERASE"/>
    <property type="match status" value="1"/>
</dbReference>
<name>A0A078M1K3_9STAP</name>
<dbReference type="Proteomes" id="UP000044136">
    <property type="component" value="Unassembled WGS sequence"/>
</dbReference>
<dbReference type="STRING" id="1461582.BN1048_00375"/>
<dbReference type="RefSeq" id="WP_231856239.1">
    <property type="nucleotide sequence ID" value="NZ_CCSE01000001.1"/>
</dbReference>
<dbReference type="HOGENOM" id="CLU_063203_3_1_9"/>
<keyword evidence="4" id="KW-1185">Reference proteome</keyword>
<dbReference type="NCBIfam" id="TIGR00696">
    <property type="entry name" value="wecG_tagA_cpsF"/>
    <property type="match status" value="1"/>
</dbReference>
<dbReference type="Pfam" id="PF03808">
    <property type="entry name" value="Glyco_tran_WecG"/>
    <property type="match status" value="1"/>
</dbReference>
<evidence type="ECO:0000313" key="3">
    <source>
        <dbReference type="EMBL" id="CDZ99262.1"/>
    </source>
</evidence>
<dbReference type="CDD" id="cd06533">
    <property type="entry name" value="Glyco_transf_WecG_TagA"/>
    <property type="match status" value="1"/>
</dbReference>
<proteinExistence type="predicted"/>
<reference evidence="3 4" key="1">
    <citation type="submission" date="2014-07" db="EMBL/GenBank/DDBJ databases">
        <authorList>
            <person name="Urmite Genomes Urmite Genomes"/>
        </authorList>
    </citation>
    <scope>NUCLEOTIDE SEQUENCE [LARGE SCALE GENOMIC DNA]</scope>
    <source>
        <strain evidence="3 4">13MG44_air</strain>
    </source>
</reference>
<evidence type="ECO:0000313" key="4">
    <source>
        <dbReference type="Proteomes" id="UP000044136"/>
    </source>
</evidence>
<protein>
    <submittedName>
        <fullName evidence="3">Putative N-acetylmannosaminyltransferase</fullName>
    </submittedName>
</protein>
<dbReference type="AlphaFoldDB" id="A0A078M1K3"/>
<dbReference type="GO" id="GO:0016758">
    <property type="term" value="F:hexosyltransferase activity"/>
    <property type="evidence" value="ECO:0007669"/>
    <property type="project" value="TreeGrafter"/>
</dbReference>
<organism evidence="3 4">
    <name type="scientific">Jeotgalicoccus saudimassiliensis</name>
    <dbReference type="NCBI Taxonomy" id="1461582"/>
    <lineage>
        <taxon>Bacteria</taxon>
        <taxon>Bacillati</taxon>
        <taxon>Bacillota</taxon>
        <taxon>Bacilli</taxon>
        <taxon>Bacillales</taxon>
        <taxon>Staphylococcaceae</taxon>
        <taxon>Jeotgalicoccus</taxon>
    </lineage>
</organism>
<keyword evidence="1" id="KW-0328">Glycosyltransferase</keyword>
<sequence length="265" mass="30549">MTVKYNKVKLMDIDFINISRYSFLKKIIYPSIEQEKKCFIVTANPEVVIATRDDPDFKVTVQSADYVLADGIGVVNASRLINDPIKERVTGVDLMYDLLKYASDNKKRVFFLGASEEVNIKVIDIVKRDYPGVVIAGRKNGYFNKYNDKIADSVAATKPDIIFVALGAKRQEGWIHHYMDKFEKGIFIGIGGSFDVLSGHVKRAPKIWIKMQLEWLYRLIKEPHRLRRDLKVFEFMLLHVPVIKTVMKWLGFSKTKPRSTRDGIR</sequence>
<evidence type="ECO:0000256" key="1">
    <source>
        <dbReference type="ARBA" id="ARBA00022676"/>
    </source>
</evidence>
<accession>A0A078M1K3</accession>
<dbReference type="PANTHER" id="PTHR34136">
    <property type="match status" value="1"/>
</dbReference>
<dbReference type="InterPro" id="IPR004629">
    <property type="entry name" value="WecG_TagA_CpsF"/>
</dbReference>
<gene>
    <name evidence="3" type="primary">tagA</name>
    <name evidence="3" type="ORF">BN1048_00375</name>
</gene>
<evidence type="ECO:0000256" key="2">
    <source>
        <dbReference type="ARBA" id="ARBA00022679"/>
    </source>
</evidence>
<dbReference type="eggNOG" id="COG1922">
    <property type="taxonomic scope" value="Bacteria"/>
</dbReference>
<keyword evidence="2 3" id="KW-0808">Transferase</keyword>